<dbReference type="Pfam" id="PF00149">
    <property type="entry name" value="Metallophos"/>
    <property type="match status" value="1"/>
</dbReference>
<dbReference type="RefSeq" id="WP_377177254.1">
    <property type="nucleotide sequence ID" value="NZ_JBHUJB010000009.1"/>
</dbReference>
<proteinExistence type="predicted"/>
<dbReference type="InterPro" id="IPR004843">
    <property type="entry name" value="Calcineurin-like_PHP"/>
</dbReference>
<keyword evidence="2" id="KW-0378">Hydrolase</keyword>
<keyword evidence="3" id="KW-1185">Reference proteome</keyword>
<dbReference type="SUPFAM" id="SSF56300">
    <property type="entry name" value="Metallo-dependent phosphatases"/>
    <property type="match status" value="1"/>
</dbReference>
<dbReference type="EMBL" id="JBHUJB010000009">
    <property type="protein sequence ID" value="MFD2157544.1"/>
    <property type="molecule type" value="Genomic_DNA"/>
</dbReference>
<evidence type="ECO:0000313" key="3">
    <source>
        <dbReference type="Proteomes" id="UP001597389"/>
    </source>
</evidence>
<accession>A0ABW4Z6P4</accession>
<dbReference type="PANTHER" id="PTHR42850">
    <property type="entry name" value="METALLOPHOSPHOESTERASE"/>
    <property type="match status" value="1"/>
</dbReference>
<dbReference type="CDD" id="cd00144">
    <property type="entry name" value="MPP_PPP_family"/>
    <property type="match status" value="1"/>
</dbReference>
<evidence type="ECO:0000313" key="2">
    <source>
        <dbReference type="EMBL" id="MFD2157544.1"/>
    </source>
</evidence>
<protein>
    <submittedName>
        <fullName evidence="2">Metallophosphoesterase family protein</fullName>
        <ecNumber evidence="2">3.1.-.-</ecNumber>
    </submittedName>
</protein>
<dbReference type="PRINTS" id="PR00114">
    <property type="entry name" value="STPHPHTASE"/>
</dbReference>
<sequence>MPLVIGDIHGCHRQLNDLLALLSPSSNTPIITLGDYIDRGPDTKGVIDTLIALGPQLIHLKGNHDVFMEQARTDSAMYDFWLQPMVGGQETLDAYGGHLDNVPDAHWQFLASAKLYHELDDFICVHGGLDPKVPLAQQSPEVLLNLRFQHAKKHCSGKTIICGHTRQIDGKPKLRRNTLCIDTNVFGGGYLTAFDTQQHIIYQVDENSQCQQFPFSIS</sequence>
<dbReference type="InterPro" id="IPR029052">
    <property type="entry name" value="Metallo-depent_PP-like"/>
</dbReference>
<organism evidence="2 3">
    <name type="scientific">Rubritalea tangerina</name>
    <dbReference type="NCBI Taxonomy" id="430798"/>
    <lineage>
        <taxon>Bacteria</taxon>
        <taxon>Pseudomonadati</taxon>
        <taxon>Verrucomicrobiota</taxon>
        <taxon>Verrucomicrobiia</taxon>
        <taxon>Verrucomicrobiales</taxon>
        <taxon>Rubritaleaceae</taxon>
        <taxon>Rubritalea</taxon>
    </lineage>
</organism>
<dbReference type="Gene3D" id="3.60.21.10">
    <property type="match status" value="1"/>
</dbReference>
<reference evidence="3" key="1">
    <citation type="journal article" date="2019" name="Int. J. Syst. Evol. Microbiol.">
        <title>The Global Catalogue of Microorganisms (GCM) 10K type strain sequencing project: providing services to taxonomists for standard genome sequencing and annotation.</title>
        <authorList>
            <consortium name="The Broad Institute Genomics Platform"/>
            <consortium name="The Broad Institute Genome Sequencing Center for Infectious Disease"/>
            <person name="Wu L."/>
            <person name="Ma J."/>
        </authorList>
    </citation>
    <scope>NUCLEOTIDE SEQUENCE [LARGE SCALE GENOMIC DNA]</scope>
    <source>
        <strain evidence="3">CCUG 57942</strain>
    </source>
</reference>
<dbReference type="InterPro" id="IPR050126">
    <property type="entry name" value="Ap4A_hydrolase"/>
</dbReference>
<evidence type="ECO:0000259" key="1">
    <source>
        <dbReference type="Pfam" id="PF00149"/>
    </source>
</evidence>
<name>A0ABW4Z6P4_9BACT</name>
<comment type="caution">
    <text evidence="2">The sequence shown here is derived from an EMBL/GenBank/DDBJ whole genome shotgun (WGS) entry which is preliminary data.</text>
</comment>
<dbReference type="EC" id="3.1.-.-" evidence="2"/>
<dbReference type="PANTHER" id="PTHR42850:SF4">
    <property type="entry name" value="ZINC-DEPENDENT ENDOPOLYPHOSPHATASE"/>
    <property type="match status" value="1"/>
</dbReference>
<feature type="domain" description="Calcineurin-like phosphoesterase" evidence="1">
    <location>
        <begin position="3"/>
        <end position="137"/>
    </location>
</feature>
<dbReference type="Proteomes" id="UP001597389">
    <property type="component" value="Unassembled WGS sequence"/>
</dbReference>
<dbReference type="InterPro" id="IPR006186">
    <property type="entry name" value="Ser/Thr-sp_prot-phosphatase"/>
</dbReference>
<dbReference type="GO" id="GO:0016787">
    <property type="term" value="F:hydrolase activity"/>
    <property type="evidence" value="ECO:0007669"/>
    <property type="project" value="UniProtKB-KW"/>
</dbReference>
<gene>
    <name evidence="2" type="ORF">ACFSW8_01385</name>
</gene>